<feature type="compositionally biased region" description="Gly residues" evidence="1">
    <location>
        <begin position="35"/>
        <end position="53"/>
    </location>
</feature>
<evidence type="ECO:0000256" key="1">
    <source>
        <dbReference type="SAM" id="MobiDB-lite"/>
    </source>
</evidence>
<gene>
    <name evidence="2" type="ordered locus">DVU_1719</name>
</gene>
<dbReference type="PATRIC" id="fig|882.5.peg.1584"/>
<dbReference type="HOGENOM" id="CLU_996516_0_0_7"/>
<dbReference type="PaxDb" id="882-DVU_1719"/>
<sequence>MTMNAAAGQGTTDTGAQGVETSQTEQVAMAAGQSGAQGTGTETGAGAGAGAGASGTPASGEAAGGQQATGTQAGAQAAGTEAAGAEGQGAHWSQSMPEAWREAVKGFGTPEEALQALQRGSGINPAAKPEDIDLGWPEGMQVDTAQEGRFKQECVRLGVTAEQAKALAHWQLKEVADAKADLIRTGEADLRGRWGNRFEANRNAALGALTMLDRKMEGRLAPAFAAIGAADDPVIIEALHALSTLVSEDSLGGASPSGGGTKPMSTEQFLMKEVFGGKE</sequence>
<organism evidence="2 3">
    <name type="scientific">Nitratidesulfovibrio vulgaris (strain ATCC 29579 / DSM 644 / CCUG 34227 / NCIMB 8303 / VKM B-1760 / Hildenborough)</name>
    <name type="common">Desulfovibrio vulgaris</name>
    <dbReference type="NCBI Taxonomy" id="882"/>
    <lineage>
        <taxon>Bacteria</taxon>
        <taxon>Pseudomonadati</taxon>
        <taxon>Thermodesulfobacteriota</taxon>
        <taxon>Desulfovibrionia</taxon>
        <taxon>Desulfovibrionales</taxon>
        <taxon>Desulfovibrionaceae</taxon>
        <taxon>Nitratidesulfovibrio</taxon>
    </lineage>
</organism>
<evidence type="ECO:0000313" key="2">
    <source>
        <dbReference type="EMBL" id="AAS96196.1"/>
    </source>
</evidence>
<protein>
    <submittedName>
        <fullName evidence="2">Conserved domain protein</fullName>
    </submittedName>
</protein>
<proteinExistence type="predicted"/>
<name>Q72BB7_NITV2</name>
<reference evidence="2 3" key="1">
    <citation type="journal article" date="2004" name="Nat. Biotechnol.">
        <title>The genome sequence of the anaerobic, sulfate-reducing bacterium Desulfovibrio vulgaris Hildenborough.</title>
        <authorList>
            <person name="Heidelberg J.F."/>
            <person name="Seshadri R."/>
            <person name="Haveman S.A."/>
            <person name="Hemme C.L."/>
            <person name="Paulsen I.T."/>
            <person name="Kolonay J.F."/>
            <person name="Eisen J.A."/>
            <person name="Ward N."/>
            <person name="Methe B."/>
            <person name="Brinkac L.M."/>
            <person name="Daugherty S.C."/>
            <person name="Deboy R.T."/>
            <person name="Dodson R.J."/>
            <person name="Durkin A.S."/>
            <person name="Madupu R."/>
            <person name="Nelson W.C."/>
            <person name="Sullivan S.A."/>
            <person name="Fouts D."/>
            <person name="Haft D.H."/>
            <person name="Selengut J."/>
            <person name="Peterson J.D."/>
            <person name="Davidsen T.M."/>
            <person name="Zafar N."/>
            <person name="Zhou L."/>
            <person name="Radune D."/>
            <person name="Dimitrov G."/>
            <person name="Hance M."/>
            <person name="Tran K."/>
            <person name="Khouri H."/>
            <person name="Gill J."/>
            <person name="Utterback T.R."/>
            <person name="Feldblyum T.V."/>
            <person name="Wall J.D."/>
            <person name="Voordouw G."/>
            <person name="Fraser C.M."/>
        </authorList>
    </citation>
    <scope>NUCLEOTIDE SEQUENCE [LARGE SCALE GENOMIC DNA]</scope>
    <source>
        <strain evidence="3">ATCC 29579 / DSM 644 / NCIMB 8303 / VKM B-1760 / Hildenborough</strain>
    </source>
</reference>
<feature type="compositionally biased region" description="Low complexity" evidence="1">
    <location>
        <begin position="1"/>
        <end position="18"/>
    </location>
</feature>
<dbReference type="EnsemblBacteria" id="AAS96196">
    <property type="protein sequence ID" value="AAS96196"/>
    <property type="gene ID" value="DVU_1719"/>
</dbReference>
<dbReference type="Proteomes" id="UP000002194">
    <property type="component" value="Chromosome"/>
</dbReference>
<accession>Q72BB7</accession>
<dbReference type="STRING" id="882.DVU_1719"/>
<dbReference type="AlphaFoldDB" id="Q72BB7"/>
<dbReference type="KEGG" id="dvu:DVU_1719"/>
<dbReference type="RefSeq" id="WP_010939007.1">
    <property type="nucleotide sequence ID" value="NC_002937.3"/>
</dbReference>
<dbReference type="OrthoDB" id="5458384at2"/>
<dbReference type="EMBL" id="AE017285">
    <property type="protein sequence ID" value="AAS96196.1"/>
    <property type="molecule type" value="Genomic_DNA"/>
</dbReference>
<keyword evidence="3" id="KW-1185">Reference proteome</keyword>
<feature type="compositionally biased region" description="Low complexity" evidence="1">
    <location>
        <begin position="54"/>
        <end position="90"/>
    </location>
</feature>
<feature type="region of interest" description="Disordered" evidence="1">
    <location>
        <begin position="1"/>
        <end position="98"/>
    </location>
</feature>
<evidence type="ECO:0000313" key="3">
    <source>
        <dbReference type="Proteomes" id="UP000002194"/>
    </source>
</evidence>
<dbReference type="eggNOG" id="ENOG50317W5">
    <property type="taxonomic scope" value="Bacteria"/>
</dbReference>